<protein>
    <submittedName>
        <fullName evidence="2">Kinase-like domain-containing protein</fullName>
    </submittedName>
</protein>
<gene>
    <name evidence="2" type="ORF">C2G38_2028241</name>
</gene>
<dbReference type="Proteomes" id="UP000266673">
    <property type="component" value="Unassembled WGS sequence"/>
</dbReference>
<dbReference type="GO" id="GO:0004674">
    <property type="term" value="F:protein serine/threonine kinase activity"/>
    <property type="evidence" value="ECO:0007669"/>
    <property type="project" value="TreeGrafter"/>
</dbReference>
<dbReference type="EMBL" id="QKWP01000055">
    <property type="protein sequence ID" value="RIB28792.1"/>
    <property type="molecule type" value="Genomic_DNA"/>
</dbReference>
<dbReference type="GO" id="GO:0005524">
    <property type="term" value="F:ATP binding"/>
    <property type="evidence" value="ECO:0007669"/>
    <property type="project" value="InterPro"/>
</dbReference>
<dbReference type="InterPro" id="IPR000719">
    <property type="entry name" value="Prot_kinase_dom"/>
</dbReference>
<evidence type="ECO:0000313" key="2">
    <source>
        <dbReference type="EMBL" id="RIB28792.1"/>
    </source>
</evidence>
<evidence type="ECO:0000259" key="1">
    <source>
        <dbReference type="PROSITE" id="PS50011"/>
    </source>
</evidence>
<comment type="caution">
    <text evidence="2">The sequence shown here is derived from an EMBL/GenBank/DDBJ whole genome shotgun (WGS) entry which is preliminary data.</text>
</comment>
<dbReference type="InterPro" id="IPR011009">
    <property type="entry name" value="Kinase-like_dom_sf"/>
</dbReference>
<keyword evidence="2" id="KW-0808">Transferase</keyword>
<dbReference type="PANTHER" id="PTHR44329">
    <property type="entry name" value="SERINE/THREONINE-PROTEIN KINASE TNNI3K-RELATED"/>
    <property type="match status" value="1"/>
</dbReference>
<dbReference type="Pfam" id="PF07714">
    <property type="entry name" value="PK_Tyr_Ser-Thr"/>
    <property type="match status" value="1"/>
</dbReference>
<name>A0A397W430_9GLOM</name>
<dbReference type="PROSITE" id="PS50011">
    <property type="entry name" value="PROTEIN_KINASE_DOM"/>
    <property type="match status" value="1"/>
</dbReference>
<organism evidence="2 3">
    <name type="scientific">Gigaspora rosea</name>
    <dbReference type="NCBI Taxonomy" id="44941"/>
    <lineage>
        <taxon>Eukaryota</taxon>
        <taxon>Fungi</taxon>
        <taxon>Fungi incertae sedis</taxon>
        <taxon>Mucoromycota</taxon>
        <taxon>Glomeromycotina</taxon>
        <taxon>Glomeromycetes</taxon>
        <taxon>Diversisporales</taxon>
        <taxon>Gigasporaceae</taxon>
        <taxon>Gigaspora</taxon>
    </lineage>
</organism>
<dbReference type="InterPro" id="IPR001245">
    <property type="entry name" value="Ser-Thr/Tyr_kinase_cat_dom"/>
</dbReference>
<dbReference type="SUPFAM" id="SSF56112">
    <property type="entry name" value="Protein kinase-like (PK-like)"/>
    <property type="match status" value="1"/>
</dbReference>
<dbReference type="InterPro" id="IPR051681">
    <property type="entry name" value="Ser/Thr_Kinases-Pseudokinases"/>
</dbReference>
<sequence>MSEVKKTNKVKIIYNENVKFIMILTCEECGQQSSSEDIWLWCKPCNAQHFKQEFNNWSSGNEVVDKFIQETQLNALNHFQKLEWIEYEKFTDIKYLSKGGFGKVHVATWKEGYIYKWDVKKKDWSRRYELLGEIKVVLKSLYNSKNIPAGFFDEIKHQKNSLGVGGGYKIIPCYGITKDPISNDFVMVMRYAEEGNLRKYLDKNFNSLDWYQKFKILRSVLKGLTQIHNAGLTHRDLHGGNIVMFDLEEASITDFGLCKPINQDSESKKKQIFGVIPYIAPEVLRGEEYSQSSDVYSFGILMNEVAIGLPPYNDVPHNNELAIEIIQGRRPKIDARITPQLFIQLFKSCWDAKPENRPMSQELMYQFDKWFGILNTEEEYDEFWKQVEKIEEKRKRGSIPNSPTFFESRINYTTHPQAIYSSRLFNFPAFPLAKNAEPTSGKFNLIIYTYQL</sequence>
<dbReference type="AlphaFoldDB" id="A0A397W430"/>
<keyword evidence="2" id="KW-0418">Kinase</keyword>
<accession>A0A397W430</accession>
<proteinExistence type="predicted"/>
<keyword evidence="3" id="KW-1185">Reference proteome</keyword>
<dbReference type="Gene3D" id="1.10.510.10">
    <property type="entry name" value="Transferase(Phosphotransferase) domain 1"/>
    <property type="match status" value="1"/>
</dbReference>
<feature type="domain" description="Protein kinase" evidence="1">
    <location>
        <begin position="90"/>
        <end position="371"/>
    </location>
</feature>
<evidence type="ECO:0000313" key="3">
    <source>
        <dbReference type="Proteomes" id="UP000266673"/>
    </source>
</evidence>
<dbReference type="STRING" id="44941.A0A397W430"/>
<dbReference type="OrthoDB" id="2378341at2759"/>
<reference evidence="2 3" key="1">
    <citation type="submission" date="2018-06" db="EMBL/GenBank/DDBJ databases">
        <title>Comparative genomics reveals the genomic features of Rhizophagus irregularis, R. cerebriforme, R. diaphanum and Gigaspora rosea, and their symbiotic lifestyle signature.</title>
        <authorList>
            <person name="Morin E."/>
            <person name="San Clemente H."/>
            <person name="Chen E.C.H."/>
            <person name="De La Providencia I."/>
            <person name="Hainaut M."/>
            <person name="Kuo A."/>
            <person name="Kohler A."/>
            <person name="Murat C."/>
            <person name="Tang N."/>
            <person name="Roy S."/>
            <person name="Loubradou J."/>
            <person name="Henrissat B."/>
            <person name="Grigoriev I.V."/>
            <person name="Corradi N."/>
            <person name="Roux C."/>
            <person name="Martin F.M."/>
        </authorList>
    </citation>
    <scope>NUCLEOTIDE SEQUENCE [LARGE SCALE GENOMIC DNA]</scope>
    <source>
        <strain evidence="2 3">DAOM 194757</strain>
    </source>
</reference>